<dbReference type="AlphaFoldDB" id="A0A133VBD3"/>
<name>A0A133VBD3_9EURY</name>
<protein>
    <submittedName>
        <fullName evidence="2">Uncharacterized protein</fullName>
    </submittedName>
</protein>
<keyword evidence="3" id="KW-1185">Reference proteome</keyword>
<reference evidence="2 3" key="1">
    <citation type="journal article" date="2016" name="Sci. Rep.">
        <title>Metabolic traits of an uncultured archaeal lineage -MSBL1- from brine pools of the Red Sea.</title>
        <authorList>
            <person name="Mwirichia R."/>
            <person name="Alam I."/>
            <person name="Rashid M."/>
            <person name="Vinu M."/>
            <person name="Ba-Alawi W."/>
            <person name="Anthony Kamau A."/>
            <person name="Kamanda Ngugi D."/>
            <person name="Goker M."/>
            <person name="Klenk H.P."/>
            <person name="Bajic V."/>
            <person name="Stingl U."/>
        </authorList>
    </citation>
    <scope>NUCLEOTIDE SEQUENCE [LARGE SCALE GENOMIC DNA]</scope>
    <source>
        <strain evidence="2">SCGC-AAA261G05</strain>
    </source>
</reference>
<evidence type="ECO:0000313" key="3">
    <source>
        <dbReference type="Proteomes" id="UP000070405"/>
    </source>
</evidence>
<dbReference type="Proteomes" id="UP000070405">
    <property type="component" value="Unassembled WGS sequence"/>
</dbReference>
<dbReference type="EMBL" id="LHYA01000016">
    <property type="protein sequence ID" value="KXB03717.1"/>
    <property type="molecule type" value="Genomic_DNA"/>
</dbReference>
<evidence type="ECO:0000256" key="1">
    <source>
        <dbReference type="SAM" id="MobiDB-lite"/>
    </source>
</evidence>
<evidence type="ECO:0000313" key="2">
    <source>
        <dbReference type="EMBL" id="KXB03717.1"/>
    </source>
</evidence>
<organism evidence="2 3">
    <name type="scientific">candidate division MSBL1 archaeon SCGC-AAA261G05</name>
    <dbReference type="NCBI Taxonomy" id="1698276"/>
    <lineage>
        <taxon>Archaea</taxon>
        <taxon>Methanobacteriati</taxon>
        <taxon>Methanobacteriota</taxon>
        <taxon>candidate division MSBL1</taxon>
    </lineage>
</organism>
<gene>
    <name evidence="2" type="ORF">AKJ47_01725</name>
</gene>
<sequence>MTYVDHADGDNHEATGGGRKSHRVARAVQDQRPEFVIEETGLEELDIQEIHRHRYTGQYTGKPSSHYLGGSDDITFGNGFEISECHKRMKKWTATSTGGKNWRDAYHQIGFIADRLDLPDPVREDISRAYKNLRERRVSEAYSLEKLLGLLTYLACRIHEYPRDFGDIEEAIGELYDLSVSRDNVSKDMVKAFNKGPIRFGVQKQNGRRYLRRWKRIDGKQKDLTSLGRL</sequence>
<dbReference type="Gene3D" id="1.10.472.170">
    <property type="match status" value="1"/>
</dbReference>
<comment type="caution">
    <text evidence="2">The sequence shown here is derived from an EMBL/GenBank/DDBJ whole genome shotgun (WGS) entry which is preliminary data.</text>
</comment>
<dbReference type="SUPFAM" id="SSF47954">
    <property type="entry name" value="Cyclin-like"/>
    <property type="match status" value="1"/>
</dbReference>
<dbReference type="InterPro" id="IPR036915">
    <property type="entry name" value="Cyclin-like_sf"/>
</dbReference>
<feature type="region of interest" description="Disordered" evidence="1">
    <location>
        <begin position="1"/>
        <end position="26"/>
    </location>
</feature>
<feature type="compositionally biased region" description="Basic and acidic residues" evidence="1">
    <location>
        <begin position="1"/>
        <end position="13"/>
    </location>
</feature>
<proteinExistence type="predicted"/>
<accession>A0A133VBD3</accession>